<name>A0A317ZIW8_9BACT</name>
<dbReference type="RefSeq" id="WP_110131204.1">
    <property type="nucleotide sequence ID" value="NZ_QHJQ01000006.1"/>
</dbReference>
<dbReference type="AlphaFoldDB" id="A0A317ZIW8"/>
<keyword evidence="2" id="KW-1185">Reference proteome</keyword>
<dbReference type="Proteomes" id="UP000247099">
    <property type="component" value="Unassembled WGS sequence"/>
</dbReference>
<comment type="caution">
    <text evidence="1">The sequence shown here is derived from an EMBL/GenBank/DDBJ whole genome shotgun (WGS) entry which is preliminary data.</text>
</comment>
<evidence type="ECO:0000313" key="1">
    <source>
        <dbReference type="EMBL" id="PXA03848.1"/>
    </source>
</evidence>
<reference evidence="1 2" key="1">
    <citation type="submission" date="2018-05" db="EMBL/GenBank/DDBJ databases">
        <title>Coraliomargarita sinensis sp. nov., isolated from a marine solar saltern.</title>
        <authorList>
            <person name="Zhou L.Y."/>
        </authorList>
    </citation>
    <scope>NUCLEOTIDE SEQUENCE [LARGE SCALE GENOMIC DNA]</scope>
    <source>
        <strain evidence="1 2">WN38</strain>
    </source>
</reference>
<evidence type="ECO:0000313" key="2">
    <source>
        <dbReference type="Proteomes" id="UP000247099"/>
    </source>
</evidence>
<proteinExistence type="predicted"/>
<organism evidence="1 2">
    <name type="scientific">Coraliomargarita sinensis</name>
    <dbReference type="NCBI Taxonomy" id="2174842"/>
    <lineage>
        <taxon>Bacteria</taxon>
        <taxon>Pseudomonadati</taxon>
        <taxon>Verrucomicrobiota</taxon>
        <taxon>Opitutia</taxon>
        <taxon>Puniceicoccales</taxon>
        <taxon>Coraliomargaritaceae</taxon>
        <taxon>Coraliomargarita</taxon>
    </lineage>
</organism>
<gene>
    <name evidence="1" type="ORF">DDZ13_09400</name>
</gene>
<dbReference type="InParanoid" id="A0A317ZIW8"/>
<dbReference type="EMBL" id="QHJQ01000006">
    <property type="protein sequence ID" value="PXA03848.1"/>
    <property type="molecule type" value="Genomic_DNA"/>
</dbReference>
<protein>
    <submittedName>
        <fullName evidence="1">Uncharacterized protein</fullName>
    </submittedName>
</protein>
<accession>A0A317ZIW8</accession>
<sequence length="96" mass="10531">MKVDTGNKDQDDSENHTLNHVVGSYVTVYLKRNDLGMAGNLPMSANSGSLNGAKTTLLGRLVAVHDDAIVLRLSEPEMNSWIPLHSILHVMYAQDK</sequence>